<evidence type="ECO:0000256" key="4">
    <source>
        <dbReference type="PROSITE-ProRule" id="PRU00335"/>
    </source>
</evidence>
<dbReference type="PANTHER" id="PTHR30055:SF240">
    <property type="entry name" value="HTH-TYPE TRANSCRIPTIONAL REGULATOR ACRR"/>
    <property type="match status" value="1"/>
</dbReference>
<dbReference type="PROSITE" id="PS50977">
    <property type="entry name" value="HTH_TETR_2"/>
    <property type="match status" value="1"/>
</dbReference>
<gene>
    <name evidence="6" type="ORF">IFK94_10650</name>
</gene>
<dbReference type="PROSITE" id="PS01081">
    <property type="entry name" value="HTH_TETR_1"/>
    <property type="match status" value="1"/>
</dbReference>
<dbReference type="Pfam" id="PF00440">
    <property type="entry name" value="TetR_N"/>
    <property type="match status" value="1"/>
</dbReference>
<dbReference type="InterPro" id="IPR001647">
    <property type="entry name" value="HTH_TetR"/>
</dbReference>
<reference evidence="6 7" key="1">
    <citation type="submission" date="2020-08" db="EMBL/GenBank/DDBJ databases">
        <title>Acidobacteriota in marine sediments use diverse sulfur dissimilation pathways.</title>
        <authorList>
            <person name="Wasmund K."/>
        </authorList>
    </citation>
    <scope>NUCLEOTIDE SEQUENCE [LARGE SCALE GENOMIC DNA]</scope>
    <source>
        <strain evidence="6">MAG AM4</strain>
    </source>
</reference>
<dbReference type="PRINTS" id="PR00455">
    <property type="entry name" value="HTHTETR"/>
</dbReference>
<dbReference type="GO" id="GO:0000976">
    <property type="term" value="F:transcription cis-regulatory region binding"/>
    <property type="evidence" value="ECO:0007669"/>
    <property type="project" value="TreeGrafter"/>
</dbReference>
<evidence type="ECO:0000256" key="2">
    <source>
        <dbReference type="ARBA" id="ARBA00023125"/>
    </source>
</evidence>
<sequence>MKTITRRPTAERRQEIAEAVIRIIGEQGFPALTTSTLAAEVGLTTGALFRHFPSQEAILTHATRHAAERIAATFPDGSLPAVERLHTLAANRVSLLGPDPGLAWFVRSEQAMLALPEQAAEELRALADRSKRFILAALREGVSQGSIRSDVPAQHLLLIVTGTIHSLIGMSGVQKLTAGKANAPIKVLNGLMQLLAAAPR</sequence>
<dbReference type="Gene3D" id="1.10.357.10">
    <property type="entry name" value="Tetracycline Repressor, domain 2"/>
    <property type="match status" value="1"/>
</dbReference>
<dbReference type="InterPro" id="IPR023772">
    <property type="entry name" value="DNA-bd_HTH_TetR-type_CS"/>
</dbReference>
<keyword evidence="2 4" id="KW-0238">DNA-binding</keyword>
<keyword evidence="1" id="KW-0805">Transcription regulation</keyword>
<evidence type="ECO:0000259" key="5">
    <source>
        <dbReference type="PROSITE" id="PS50977"/>
    </source>
</evidence>
<evidence type="ECO:0000313" key="6">
    <source>
        <dbReference type="EMBL" id="MBD3868571.1"/>
    </source>
</evidence>
<keyword evidence="3" id="KW-0804">Transcription</keyword>
<dbReference type="EMBL" id="JACXWD010000035">
    <property type="protein sequence ID" value="MBD3868571.1"/>
    <property type="molecule type" value="Genomic_DNA"/>
</dbReference>
<dbReference type="AlphaFoldDB" id="A0A8J6XXN3"/>
<feature type="DNA-binding region" description="H-T-H motif" evidence="4">
    <location>
        <begin position="33"/>
        <end position="52"/>
    </location>
</feature>
<name>A0A8J6XXN3_9BACT</name>
<accession>A0A8J6XXN3</accession>
<dbReference type="InterPro" id="IPR036271">
    <property type="entry name" value="Tet_transcr_reg_TetR-rel_C_sf"/>
</dbReference>
<feature type="domain" description="HTH tetR-type" evidence="5">
    <location>
        <begin position="10"/>
        <end position="70"/>
    </location>
</feature>
<dbReference type="SUPFAM" id="SSF46689">
    <property type="entry name" value="Homeodomain-like"/>
    <property type="match status" value="1"/>
</dbReference>
<dbReference type="InterPro" id="IPR009057">
    <property type="entry name" value="Homeodomain-like_sf"/>
</dbReference>
<proteinExistence type="predicted"/>
<evidence type="ECO:0000256" key="3">
    <source>
        <dbReference type="ARBA" id="ARBA00023163"/>
    </source>
</evidence>
<evidence type="ECO:0000256" key="1">
    <source>
        <dbReference type="ARBA" id="ARBA00023015"/>
    </source>
</evidence>
<protein>
    <submittedName>
        <fullName evidence="6">TetR/AcrR family transcriptional regulator</fullName>
    </submittedName>
</protein>
<organism evidence="6 7">
    <name type="scientific">Candidatus Polarisedimenticola svalbardensis</name>
    <dbReference type="NCBI Taxonomy" id="2886004"/>
    <lineage>
        <taxon>Bacteria</taxon>
        <taxon>Pseudomonadati</taxon>
        <taxon>Acidobacteriota</taxon>
        <taxon>Candidatus Polarisedimenticolia</taxon>
        <taxon>Candidatus Polarisedimenticolales</taxon>
        <taxon>Candidatus Polarisedimenticolaceae</taxon>
        <taxon>Candidatus Polarisedimenticola</taxon>
    </lineage>
</organism>
<dbReference type="SUPFAM" id="SSF48498">
    <property type="entry name" value="Tetracyclin repressor-like, C-terminal domain"/>
    <property type="match status" value="1"/>
</dbReference>
<dbReference type="InterPro" id="IPR050109">
    <property type="entry name" value="HTH-type_TetR-like_transc_reg"/>
</dbReference>
<dbReference type="PANTHER" id="PTHR30055">
    <property type="entry name" value="HTH-TYPE TRANSCRIPTIONAL REGULATOR RUTR"/>
    <property type="match status" value="1"/>
</dbReference>
<evidence type="ECO:0000313" key="7">
    <source>
        <dbReference type="Proteomes" id="UP000648239"/>
    </source>
</evidence>
<dbReference type="Proteomes" id="UP000648239">
    <property type="component" value="Unassembled WGS sequence"/>
</dbReference>
<comment type="caution">
    <text evidence="6">The sequence shown here is derived from an EMBL/GenBank/DDBJ whole genome shotgun (WGS) entry which is preliminary data.</text>
</comment>
<dbReference type="GO" id="GO:0003700">
    <property type="term" value="F:DNA-binding transcription factor activity"/>
    <property type="evidence" value="ECO:0007669"/>
    <property type="project" value="TreeGrafter"/>
</dbReference>